<dbReference type="PROSITE" id="PS51123">
    <property type="entry name" value="OMPA_2"/>
    <property type="match status" value="1"/>
</dbReference>
<dbReference type="OrthoDB" id="9782229at2"/>
<accession>A0A368TRF5</accession>
<dbReference type="CDD" id="cd07185">
    <property type="entry name" value="OmpA_C-like"/>
    <property type="match status" value="1"/>
</dbReference>
<comment type="subcellular location">
    <subcellularLocation>
        <location evidence="1">Cell outer membrane</location>
    </subcellularLocation>
</comment>
<keyword evidence="3" id="KW-0998">Cell outer membrane</keyword>
<dbReference type="InterPro" id="IPR050330">
    <property type="entry name" value="Bact_OuterMem_StrucFunc"/>
</dbReference>
<dbReference type="PRINTS" id="PR01021">
    <property type="entry name" value="OMPADOMAIN"/>
</dbReference>
<feature type="chain" id="PRO_5017034687" evidence="5">
    <location>
        <begin position="31"/>
        <end position="302"/>
    </location>
</feature>
<feature type="domain" description="OmpA-like" evidence="6">
    <location>
        <begin position="182"/>
        <end position="300"/>
    </location>
</feature>
<evidence type="ECO:0000313" key="7">
    <source>
        <dbReference type="EMBL" id="RCV86916.1"/>
    </source>
</evidence>
<dbReference type="PANTHER" id="PTHR30329:SF21">
    <property type="entry name" value="LIPOPROTEIN YIAD-RELATED"/>
    <property type="match status" value="1"/>
</dbReference>
<keyword evidence="8" id="KW-1185">Reference proteome</keyword>
<reference evidence="7 8" key="1">
    <citation type="submission" date="2018-07" db="EMBL/GenBank/DDBJ databases">
        <title>Halomonas montanilacus sp. nov., isolated from Lake Pengyan on Tibetan Plateau.</title>
        <authorList>
            <person name="Lu H."/>
            <person name="Xing P."/>
            <person name="Wu Q."/>
        </authorList>
    </citation>
    <scope>NUCLEOTIDE SEQUENCE [LARGE SCALE GENOMIC DNA]</scope>
    <source>
        <strain evidence="7 8">PYC7W</strain>
    </source>
</reference>
<name>A0A368TRF5_9GAMM</name>
<dbReference type="AlphaFoldDB" id="A0A368TRF5"/>
<evidence type="ECO:0000313" key="8">
    <source>
        <dbReference type="Proteomes" id="UP000252405"/>
    </source>
</evidence>
<evidence type="ECO:0000259" key="6">
    <source>
        <dbReference type="PROSITE" id="PS51123"/>
    </source>
</evidence>
<keyword evidence="2 4" id="KW-0472">Membrane</keyword>
<dbReference type="SUPFAM" id="SSF103088">
    <property type="entry name" value="OmpA-like"/>
    <property type="match status" value="1"/>
</dbReference>
<dbReference type="Proteomes" id="UP000252405">
    <property type="component" value="Unassembled WGS sequence"/>
</dbReference>
<dbReference type="GO" id="GO:0009279">
    <property type="term" value="C:cell outer membrane"/>
    <property type="evidence" value="ECO:0007669"/>
    <property type="project" value="UniProtKB-SubCell"/>
</dbReference>
<dbReference type="PANTHER" id="PTHR30329">
    <property type="entry name" value="STATOR ELEMENT OF FLAGELLAR MOTOR COMPLEX"/>
    <property type="match status" value="1"/>
</dbReference>
<dbReference type="Pfam" id="PF00691">
    <property type="entry name" value="OmpA"/>
    <property type="match status" value="1"/>
</dbReference>
<feature type="signal peptide" evidence="5">
    <location>
        <begin position="1"/>
        <end position="30"/>
    </location>
</feature>
<dbReference type="EMBL" id="QPII01000019">
    <property type="protein sequence ID" value="RCV86916.1"/>
    <property type="molecule type" value="Genomic_DNA"/>
</dbReference>
<dbReference type="Gene3D" id="3.30.1330.60">
    <property type="entry name" value="OmpA-like domain"/>
    <property type="match status" value="1"/>
</dbReference>
<proteinExistence type="predicted"/>
<evidence type="ECO:0000256" key="5">
    <source>
        <dbReference type="SAM" id="SignalP"/>
    </source>
</evidence>
<dbReference type="InterPro" id="IPR006664">
    <property type="entry name" value="OMP_bac"/>
</dbReference>
<dbReference type="InterPro" id="IPR036737">
    <property type="entry name" value="OmpA-like_sf"/>
</dbReference>
<keyword evidence="5" id="KW-0732">Signal</keyword>
<dbReference type="InterPro" id="IPR006665">
    <property type="entry name" value="OmpA-like"/>
</dbReference>
<comment type="caution">
    <text evidence="7">The sequence shown here is derived from an EMBL/GenBank/DDBJ whole genome shotgun (WGS) entry which is preliminary data.</text>
</comment>
<evidence type="ECO:0000256" key="1">
    <source>
        <dbReference type="ARBA" id="ARBA00004442"/>
    </source>
</evidence>
<protein>
    <submittedName>
        <fullName evidence="7">OmpA family protein</fullName>
    </submittedName>
</protein>
<organism evidence="7 8">
    <name type="scientific">Billgrantia montanilacus</name>
    <dbReference type="NCBI Taxonomy" id="2282305"/>
    <lineage>
        <taxon>Bacteria</taxon>
        <taxon>Pseudomonadati</taxon>
        <taxon>Pseudomonadota</taxon>
        <taxon>Gammaproteobacteria</taxon>
        <taxon>Oceanospirillales</taxon>
        <taxon>Halomonadaceae</taxon>
        <taxon>Billgrantia</taxon>
    </lineage>
</organism>
<evidence type="ECO:0000256" key="4">
    <source>
        <dbReference type="PROSITE-ProRule" id="PRU00473"/>
    </source>
</evidence>
<evidence type="ECO:0000256" key="3">
    <source>
        <dbReference type="ARBA" id="ARBA00023237"/>
    </source>
</evidence>
<sequence>MEVKMAISSKLLALGVAVLAASLSTAHALAQEMRADSTDGSVMGEWVGTYTCAQGLTGLTLTIAEATPTSARAMFHFYADPRNPQVPTGCFTMEGNYDPVSSRLQLSGHDWLLRPSGYMFVSFEGMIDAEGRNFQGLVSGPPRCTTFKLSRQPSPATPQEKCVFDTPTIQGDQISAGKIAQVLADDGRIDLNILFDFSKATIRPDSRSQLDELGRILMSPLMAEQRIGIFGHTDAVGSVEANQQLSEERAAAVLDYLVDRFNAPDERFEIRGFGKDRLKKPDSPQDEANRRVEIMLLNNPSG</sequence>
<gene>
    <name evidence="7" type="ORF">DU505_18985</name>
</gene>
<evidence type="ECO:0000256" key="2">
    <source>
        <dbReference type="ARBA" id="ARBA00023136"/>
    </source>
</evidence>